<dbReference type="RefSeq" id="WP_194848070.1">
    <property type="nucleotide sequence ID" value="NZ_JAAEJV010000039.1"/>
</dbReference>
<evidence type="ECO:0000313" key="2">
    <source>
        <dbReference type="Proteomes" id="UP001194714"/>
    </source>
</evidence>
<reference evidence="1 2" key="1">
    <citation type="submission" date="2020-01" db="EMBL/GenBank/DDBJ databases">
        <title>Draft genome sequence of Cand. Neptunochlamydia vexilliferae K9.</title>
        <authorList>
            <person name="Schulz F."/>
            <person name="Koestlbacher S."/>
            <person name="Wascher F."/>
            <person name="Pizzetti I."/>
            <person name="Horn M."/>
        </authorList>
    </citation>
    <scope>NUCLEOTIDE SEQUENCE [LARGE SCALE GENOMIC DNA]</scope>
    <source>
        <strain evidence="1 2">K9</strain>
    </source>
</reference>
<sequence>MSRIIRVLTLLLPLSLFGGLLSKGDFQVWNTDAVNIRVSRKMTLTGETQFRYGDGGKNIFYKHYQGGLLFFRSPHINFQTAYRQVYRRIDNKWEKEYNPFIDLTFQASSRRGWFISDRNRVVYRVRGGKLFDKQNLWLYRNRLFILPGLRLGKASMAPFFAYEFFWQESRGIDQNRLQWGLSIPYRKKTMLNLSYMLRYLKNRKKKWINQNVLWIDFSLHF</sequence>
<gene>
    <name evidence="1" type="ORF">NEPTK9_001275</name>
</gene>
<dbReference type="EMBL" id="JAAEJV010000039">
    <property type="protein sequence ID" value="MBF5059758.1"/>
    <property type="molecule type" value="Genomic_DNA"/>
</dbReference>
<dbReference type="Proteomes" id="UP001194714">
    <property type="component" value="Unassembled WGS sequence"/>
</dbReference>
<accession>A0ABS0B043</accession>
<comment type="caution">
    <text evidence="1">The sequence shown here is derived from an EMBL/GenBank/DDBJ whole genome shotgun (WGS) entry which is preliminary data.</text>
</comment>
<name>A0ABS0B043_9BACT</name>
<protein>
    <recommendedName>
        <fullName evidence="3">DUF2490 domain-containing protein</fullName>
    </recommendedName>
</protein>
<organism evidence="1 2">
    <name type="scientific">Candidatus Neptunichlamydia vexilliferae</name>
    <dbReference type="NCBI Taxonomy" id="1651774"/>
    <lineage>
        <taxon>Bacteria</taxon>
        <taxon>Pseudomonadati</taxon>
        <taxon>Chlamydiota</taxon>
        <taxon>Chlamydiia</taxon>
        <taxon>Parachlamydiales</taxon>
        <taxon>Simkaniaceae</taxon>
        <taxon>Candidatus Neptunichlamydia</taxon>
    </lineage>
</organism>
<proteinExistence type="predicted"/>
<dbReference type="InterPro" id="IPR019619">
    <property type="entry name" value="DUF2490"/>
</dbReference>
<keyword evidence="2" id="KW-1185">Reference proteome</keyword>
<dbReference type="Pfam" id="PF10677">
    <property type="entry name" value="DUF2490"/>
    <property type="match status" value="1"/>
</dbReference>
<evidence type="ECO:0008006" key="3">
    <source>
        <dbReference type="Google" id="ProtNLM"/>
    </source>
</evidence>
<evidence type="ECO:0000313" key="1">
    <source>
        <dbReference type="EMBL" id="MBF5059758.1"/>
    </source>
</evidence>